<sequence>METFPHDNKRCRLSEIKSSEKESPIEYRRNVLLEHLPAVCLSIPHVAQNIDKMLMWNSEAAMIAVRTGQVDWLKGLRKLGKEVVDLRDAAKIGIQLVKETYAEISDKPEEAIVSWYKTDAVHCAVFGGYTDVVKFLVESPRFQGGVGTGLSVAHNHGAQEIIALLYKACARFARDTEMELLMFISSYNQINAVKYTYEHGQNSTELVASCIEACADSGREEILQFFLETGQVSQYVSDNSFYRLASQDFAFAMKFLYNKRRPSLTTMLKCLTCAAKNFRSDVMEFFCKEGCITFEQVKSVFEVAVSHDRRAIVQTLLDHKLVPSEVVVASFSVAAKLVTRQSCQPSSKSVSI</sequence>
<reference evidence="1" key="1">
    <citation type="submission" date="2023-04" db="EMBL/GenBank/DDBJ databases">
        <title>Phytophthora lilii NBRC 32176.</title>
        <authorList>
            <person name="Ichikawa N."/>
            <person name="Sato H."/>
            <person name="Tonouchi N."/>
        </authorList>
    </citation>
    <scope>NUCLEOTIDE SEQUENCE</scope>
    <source>
        <strain evidence="1">NBRC 32176</strain>
    </source>
</reference>
<dbReference type="AlphaFoldDB" id="A0A9W6T9I3"/>
<keyword evidence="2" id="KW-1185">Reference proteome</keyword>
<dbReference type="InterPro" id="IPR036770">
    <property type="entry name" value="Ankyrin_rpt-contain_sf"/>
</dbReference>
<dbReference type="Proteomes" id="UP001165083">
    <property type="component" value="Unassembled WGS sequence"/>
</dbReference>
<organism evidence="1 2">
    <name type="scientific">Phytophthora lilii</name>
    <dbReference type="NCBI Taxonomy" id="2077276"/>
    <lineage>
        <taxon>Eukaryota</taxon>
        <taxon>Sar</taxon>
        <taxon>Stramenopiles</taxon>
        <taxon>Oomycota</taxon>
        <taxon>Peronosporomycetes</taxon>
        <taxon>Peronosporales</taxon>
        <taxon>Peronosporaceae</taxon>
        <taxon>Phytophthora</taxon>
    </lineage>
</organism>
<protein>
    <submittedName>
        <fullName evidence="1">Unnamed protein product</fullName>
    </submittedName>
</protein>
<evidence type="ECO:0000313" key="2">
    <source>
        <dbReference type="Proteomes" id="UP001165083"/>
    </source>
</evidence>
<dbReference type="OrthoDB" id="125208at2759"/>
<comment type="caution">
    <text evidence="1">The sequence shown here is derived from an EMBL/GenBank/DDBJ whole genome shotgun (WGS) entry which is preliminary data.</text>
</comment>
<evidence type="ECO:0000313" key="1">
    <source>
        <dbReference type="EMBL" id="GMF09078.1"/>
    </source>
</evidence>
<name>A0A9W6T9I3_9STRA</name>
<gene>
    <name evidence="1" type="ORF">Plil01_000001500</name>
</gene>
<dbReference type="EMBL" id="BSXW01000001">
    <property type="protein sequence ID" value="GMF09078.1"/>
    <property type="molecule type" value="Genomic_DNA"/>
</dbReference>
<dbReference type="SUPFAM" id="SSF48403">
    <property type="entry name" value="Ankyrin repeat"/>
    <property type="match status" value="1"/>
</dbReference>
<accession>A0A9W6T9I3</accession>
<dbReference type="Gene3D" id="1.25.40.20">
    <property type="entry name" value="Ankyrin repeat-containing domain"/>
    <property type="match status" value="1"/>
</dbReference>
<proteinExistence type="predicted"/>